<dbReference type="PANTHER" id="PTHR31374">
    <property type="entry name" value="AUXIN-INDUCED PROTEIN-LIKE-RELATED"/>
    <property type="match status" value="1"/>
</dbReference>
<dbReference type="PANTHER" id="PTHR31374:SF32">
    <property type="entry name" value="SAUR FAMILY PROTEIN"/>
    <property type="match status" value="1"/>
</dbReference>
<dbReference type="EMBL" id="CAUOFW020001414">
    <property type="protein sequence ID" value="CAK9144657.1"/>
    <property type="molecule type" value="Genomic_DNA"/>
</dbReference>
<dbReference type="Pfam" id="PF02519">
    <property type="entry name" value="Auxin_inducible"/>
    <property type="match status" value="1"/>
</dbReference>
<organism evidence="2 3">
    <name type="scientific">Ilex paraguariensis</name>
    <name type="common">yerba mate</name>
    <dbReference type="NCBI Taxonomy" id="185542"/>
    <lineage>
        <taxon>Eukaryota</taxon>
        <taxon>Viridiplantae</taxon>
        <taxon>Streptophyta</taxon>
        <taxon>Embryophyta</taxon>
        <taxon>Tracheophyta</taxon>
        <taxon>Spermatophyta</taxon>
        <taxon>Magnoliopsida</taxon>
        <taxon>eudicotyledons</taxon>
        <taxon>Gunneridae</taxon>
        <taxon>Pentapetalae</taxon>
        <taxon>asterids</taxon>
        <taxon>campanulids</taxon>
        <taxon>Aquifoliales</taxon>
        <taxon>Aquifoliaceae</taxon>
        <taxon>Ilex</taxon>
    </lineage>
</organism>
<evidence type="ECO:0000256" key="1">
    <source>
        <dbReference type="ARBA" id="ARBA00006974"/>
    </source>
</evidence>
<evidence type="ECO:0000313" key="3">
    <source>
        <dbReference type="Proteomes" id="UP001642360"/>
    </source>
</evidence>
<accession>A0ABC8RRL4</accession>
<dbReference type="AlphaFoldDB" id="A0ABC8RRL4"/>
<sequence>MGVKVSKLRTIVGLKGIMRIRERDAPLTPKGYIPISVGLNDENKRFMVHTAALRDADFLELLCVSAEEYGFCNEGILKIRYEAKAFEDWLVKGAKQKVFRVVRPT</sequence>
<proteinExistence type="inferred from homology"/>
<gene>
    <name evidence="2" type="ORF">ILEXP_LOCUS12419</name>
</gene>
<evidence type="ECO:0000313" key="2">
    <source>
        <dbReference type="EMBL" id="CAK9144657.1"/>
    </source>
</evidence>
<dbReference type="InterPro" id="IPR003676">
    <property type="entry name" value="SAUR_fam"/>
</dbReference>
<keyword evidence="3" id="KW-1185">Reference proteome</keyword>
<comment type="similarity">
    <text evidence="1">Belongs to the ARG7 family.</text>
</comment>
<protein>
    <submittedName>
        <fullName evidence="2">Uncharacterized protein</fullName>
    </submittedName>
</protein>
<dbReference type="Proteomes" id="UP001642360">
    <property type="component" value="Unassembled WGS sequence"/>
</dbReference>
<name>A0ABC8RRL4_9AQUA</name>
<comment type="caution">
    <text evidence="2">The sequence shown here is derived from an EMBL/GenBank/DDBJ whole genome shotgun (WGS) entry which is preliminary data.</text>
</comment>
<reference evidence="2 3" key="1">
    <citation type="submission" date="2024-02" db="EMBL/GenBank/DDBJ databases">
        <authorList>
            <person name="Vignale AGUSTIN F."/>
            <person name="Sosa J E."/>
            <person name="Modenutti C."/>
        </authorList>
    </citation>
    <scope>NUCLEOTIDE SEQUENCE [LARGE SCALE GENOMIC DNA]</scope>
</reference>